<reference evidence="4" key="2">
    <citation type="submission" date="2015-06" db="UniProtKB">
        <authorList>
            <consortium name="EnsemblMetazoa"/>
        </authorList>
    </citation>
    <scope>IDENTIFICATION</scope>
</reference>
<dbReference type="EMBL" id="CAEY01001879">
    <property type="status" value="NOT_ANNOTATED_CDS"/>
    <property type="molecule type" value="Genomic_DNA"/>
</dbReference>
<feature type="compositionally biased region" description="Pro residues" evidence="1">
    <location>
        <begin position="678"/>
        <end position="707"/>
    </location>
</feature>
<reference evidence="5" key="1">
    <citation type="submission" date="2011-08" db="EMBL/GenBank/DDBJ databases">
        <authorList>
            <person name="Rombauts S."/>
        </authorList>
    </citation>
    <scope>NUCLEOTIDE SEQUENCE</scope>
    <source>
        <strain evidence="5">London</strain>
    </source>
</reference>
<feature type="region of interest" description="Disordered" evidence="1">
    <location>
        <begin position="245"/>
        <end position="284"/>
    </location>
</feature>
<dbReference type="PANTHER" id="PTHR24258:SF140">
    <property type="entry name" value="BCDNA.GH08420-RELATED"/>
    <property type="match status" value="1"/>
</dbReference>
<feature type="region of interest" description="Disordered" evidence="1">
    <location>
        <begin position="462"/>
        <end position="507"/>
    </location>
</feature>
<dbReference type="InterPro" id="IPR040479">
    <property type="entry name" value="CLIP_SPH_mas"/>
</dbReference>
<dbReference type="CDD" id="cd00190">
    <property type="entry name" value="Tryp_SPc"/>
    <property type="match status" value="1"/>
</dbReference>
<feature type="region of interest" description="Disordered" evidence="1">
    <location>
        <begin position="163"/>
        <end position="183"/>
    </location>
</feature>
<dbReference type="STRING" id="32264.T1K8N2"/>
<dbReference type="FunFam" id="2.40.10.10:FF:000082">
    <property type="entry name" value="Plasma kallikrein"/>
    <property type="match status" value="1"/>
</dbReference>
<feature type="chain" id="PRO_5007729136" description="Peptidase S1 domain-containing protein" evidence="2">
    <location>
        <begin position="24"/>
        <end position="1116"/>
    </location>
</feature>
<accession>T1K8N2</accession>
<dbReference type="InterPro" id="IPR043504">
    <property type="entry name" value="Peptidase_S1_PA_chymotrypsin"/>
</dbReference>
<feature type="compositionally biased region" description="Pro residues" evidence="1">
    <location>
        <begin position="653"/>
        <end position="665"/>
    </location>
</feature>
<feature type="signal peptide" evidence="2">
    <location>
        <begin position="1"/>
        <end position="23"/>
    </location>
</feature>
<feature type="compositionally biased region" description="Low complexity" evidence="1">
    <location>
        <begin position="719"/>
        <end position="735"/>
    </location>
</feature>
<feature type="compositionally biased region" description="Polar residues" evidence="1">
    <location>
        <begin position="489"/>
        <end position="507"/>
    </location>
</feature>
<feature type="compositionally biased region" description="Polar residues" evidence="1">
    <location>
        <begin position="164"/>
        <end position="183"/>
    </location>
</feature>
<dbReference type="InterPro" id="IPR018114">
    <property type="entry name" value="TRYPSIN_HIS"/>
</dbReference>
<sequence>MDFTIILDVLCYIFLFSPTLISTANKPSSGDDASFLSDIWSSLTLSAKHPNCPGECVHIFKARYACDHVLEEVNCGEQTLRCCAVNISSNGIKMSPLFGTNGIPESMAKLMKRSLIQGPSKSSQSSFKAQNNSSFTSLFNSSSSYPSDRSLLTSSTPAYETESHSNLLSRSVRQASSPAPSTGDTSIFSDLWSALTQTGKNPTCPGECVHAITSILCDHVLEEVSCGEPFLRCCVPNDSSYGTAVETSPPFDINGNNLTSSTQSPSSTSSYPTSSQSPTPQSVTIQAYNSSPPSLFYSSSSSPYPSDRPWFTSSLPVSVTESYPLFSLPTRQTSFPLSTTTPSTTTTERINSRCPGVCVQARFVRYCSNISLSGICDNHLEACCLQSEKDSNNLTTAFIPNRNSSLSQYPISSTIVKSPPLPSSISPLHTSVSTAPTSSTPSTVSTSAAALFDGSTSNSNLSNLSTTESITTTQGSTTSTESSLGSAAVNVSESVKNQDSPTSDENTCDGTCVSPLFSLLCDESDSSKVCANGGTCCINREVATTPSPIPECSGTCIPTFLSGVCTRPSELVLKTSNCMSGTICCHFQDDRPINERPPPLFNGLSPGPLRIPAHPPMNNYPHGPPPPGLSGPPNIQLFQRPNIPLNQGLRPPVGYPPPQSRPPPINFALFIPNRKPQIPSPAPSLSPPQPMPPPKQPMPGPIPPSAPSNPEDVDTSGFPSSSSVQPEPPVSETSPAEMEVIPLPESSPSQSSNPSSGFPGGVPFCPGPCIAPIFRFTCFGGNAIYPKFFCAKQGQICCAALNDIQTYEANIKANNGVWKPSIPSKTNSSSLDEASSSTSPTVILPPIKLPPRQATPYSCGVKGTQRRESPRIVGGSDALPGEWCWHVALINADNQYICGGALIGSQWILTAAHCITNLVRNGESIYVRVGDYDLSAQIKSKSAQTQRVSTTYIHHNHNGVTLDNDIALLKIETPVQINDSICLVCLPARGSNRKPGQRCTVTGYGYREEAGPIALKIREAEVPVVDDQECATKIQAVTEKTFILPTSSFCAGGEQGNDACQGDGGGPLVCEVDGFYELTGLVSWGFGCGRSNVPGVYVKVSNFIGWINQIISVNNQ</sequence>
<organism evidence="4 5">
    <name type="scientific">Tetranychus urticae</name>
    <name type="common">Two-spotted spider mite</name>
    <dbReference type="NCBI Taxonomy" id="32264"/>
    <lineage>
        <taxon>Eukaryota</taxon>
        <taxon>Metazoa</taxon>
        <taxon>Ecdysozoa</taxon>
        <taxon>Arthropoda</taxon>
        <taxon>Chelicerata</taxon>
        <taxon>Arachnida</taxon>
        <taxon>Acari</taxon>
        <taxon>Acariformes</taxon>
        <taxon>Trombidiformes</taxon>
        <taxon>Prostigmata</taxon>
        <taxon>Eleutherengona</taxon>
        <taxon>Raphignathae</taxon>
        <taxon>Tetranychoidea</taxon>
        <taxon>Tetranychidae</taxon>
        <taxon>Tetranychus</taxon>
    </lineage>
</organism>
<evidence type="ECO:0000256" key="1">
    <source>
        <dbReference type="SAM" id="MobiDB-lite"/>
    </source>
</evidence>
<dbReference type="KEGG" id="tut:107361864"/>
<evidence type="ECO:0000313" key="4">
    <source>
        <dbReference type="EnsemblMetazoa" id="tetur07g01950.1"/>
    </source>
</evidence>
<evidence type="ECO:0000259" key="3">
    <source>
        <dbReference type="PROSITE" id="PS50240"/>
    </source>
</evidence>
<dbReference type="InterPro" id="IPR001254">
    <property type="entry name" value="Trypsin_dom"/>
</dbReference>
<evidence type="ECO:0000313" key="5">
    <source>
        <dbReference type="Proteomes" id="UP000015104"/>
    </source>
</evidence>
<keyword evidence="5" id="KW-1185">Reference proteome</keyword>
<feature type="compositionally biased region" description="Low complexity" evidence="1">
    <location>
        <begin position="828"/>
        <end position="839"/>
    </location>
</feature>
<proteinExistence type="predicted"/>
<protein>
    <recommendedName>
        <fullName evidence="3">Peptidase S1 domain-containing protein</fullName>
    </recommendedName>
</protein>
<gene>
    <name evidence="4" type="primary">107361864</name>
</gene>
<evidence type="ECO:0000256" key="2">
    <source>
        <dbReference type="SAM" id="SignalP"/>
    </source>
</evidence>
<dbReference type="GO" id="GO:0006508">
    <property type="term" value="P:proteolysis"/>
    <property type="evidence" value="ECO:0007669"/>
    <property type="project" value="InterPro"/>
</dbReference>
<dbReference type="AlphaFoldDB" id="T1K8N2"/>
<dbReference type="HOGENOM" id="CLU_008987_0_0_1"/>
<dbReference type="Proteomes" id="UP000015104">
    <property type="component" value="Unassembled WGS sequence"/>
</dbReference>
<feature type="compositionally biased region" description="Low complexity" evidence="1">
    <location>
        <begin position="259"/>
        <end position="282"/>
    </location>
</feature>
<dbReference type="InterPro" id="IPR009003">
    <property type="entry name" value="Peptidase_S1_PA"/>
</dbReference>
<dbReference type="Pfam" id="PF00089">
    <property type="entry name" value="Trypsin"/>
    <property type="match status" value="1"/>
</dbReference>
<dbReference type="SMART" id="SM00020">
    <property type="entry name" value="Tryp_SPc"/>
    <property type="match status" value="1"/>
</dbReference>
<feature type="domain" description="Peptidase S1" evidence="3">
    <location>
        <begin position="872"/>
        <end position="1112"/>
    </location>
</feature>
<dbReference type="PRINTS" id="PR00722">
    <property type="entry name" value="CHYMOTRYPSIN"/>
</dbReference>
<dbReference type="Gene3D" id="2.40.10.10">
    <property type="entry name" value="Trypsin-like serine proteases"/>
    <property type="match status" value="1"/>
</dbReference>
<dbReference type="PANTHER" id="PTHR24258">
    <property type="entry name" value="SERINE PROTEASE-RELATED"/>
    <property type="match status" value="1"/>
</dbReference>
<keyword evidence="2" id="KW-0732">Signal</keyword>
<name>T1K8N2_TETUR</name>
<dbReference type="OrthoDB" id="6437225at2759"/>
<dbReference type="OMA" id="CIENAPG"/>
<dbReference type="PROSITE" id="PS50240">
    <property type="entry name" value="TRYPSIN_DOM"/>
    <property type="match status" value="1"/>
</dbReference>
<feature type="region of interest" description="Disordered" evidence="1">
    <location>
        <begin position="610"/>
        <end position="737"/>
    </location>
</feature>
<dbReference type="SUPFAM" id="SSF50494">
    <property type="entry name" value="Trypsin-like serine proteases"/>
    <property type="match status" value="1"/>
</dbReference>
<dbReference type="Pfam" id="PF18398">
    <property type="entry name" value="CLIP_SPH_mas"/>
    <property type="match status" value="6"/>
</dbReference>
<dbReference type="InterPro" id="IPR001314">
    <property type="entry name" value="Peptidase_S1A"/>
</dbReference>
<dbReference type="eggNOG" id="KOG3627">
    <property type="taxonomic scope" value="Eukaryota"/>
</dbReference>
<dbReference type="EnsemblMetazoa" id="tetur07g01950.1">
    <property type="protein sequence ID" value="tetur07g01950.1"/>
    <property type="gene ID" value="tetur07g01950"/>
</dbReference>
<dbReference type="PROSITE" id="PS00134">
    <property type="entry name" value="TRYPSIN_HIS"/>
    <property type="match status" value="1"/>
</dbReference>
<dbReference type="GO" id="GO:0004252">
    <property type="term" value="F:serine-type endopeptidase activity"/>
    <property type="evidence" value="ECO:0007669"/>
    <property type="project" value="InterPro"/>
</dbReference>
<feature type="compositionally biased region" description="Low complexity" evidence="1">
    <location>
        <begin position="462"/>
        <end position="486"/>
    </location>
</feature>
<feature type="region of interest" description="Disordered" evidence="1">
    <location>
        <begin position="823"/>
        <end position="842"/>
    </location>
</feature>